<name>A0ABT0LAA9_9GAMM</name>
<comment type="function">
    <text evidence="5">Involved in chromosome partition. Localize to both poles of the predivisional cell following completion of DNA replication. Binds to the DNA origin of replication.</text>
</comment>
<keyword evidence="3" id="KW-0159">Chromosome partition</keyword>
<dbReference type="InterPro" id="IPR036086">
    <property type="entry name" value="ParB/Sulfiredoxin_sf"/>
</dbReference>
<dbReference type="Pfam" id="PF02195">
    <property type="entry name" value="ParB_N"/>
    <property type="match status" value="1"/>
</dbReference>
<evidence type="ECO:0000256" key="1">
    <source>
        <dbReference type="ARBA" id="ARBA00006295"/>
    </source>
</evidence>
<dbReference type="Gene3D" id="3.90.1530.30">
    <property type="match status" value="1"/>
</dbReference>
<organism evidence="7 8">
    <name type="scientific">Shewanella surugensis</name>
    <dbReference type="NCBI Taxonomy" id="212020"/>
    <lineage>
        <taxon>Bacteria</taxon>
        <taxon>Pseudomonadati</taxon>
        <taxon>Pseudomonadota</taxon>
        <taxon>Gammaproteobacteria</taxon>
        <taxon>Alteromonadales</taxon>
        <taxon>Shewanellaceae</taxon>
        <taxon>Shewanella</taxon>
    </lineage>
</organism>
<protein>
    <recommendedName>
        <fullName evidence="2">Probable chromosome-partitioning protein ParB</fullName>
    </recommendedName>
</protein>
<evidence type="ECO:0000259" key="6">
    <source>
        <dbReference type="SMART" id="SM00470"/>
    </source>
</evidence>
<dbReference type="PANTHER" id="PTHR33375">
    <property type="entry name" value="CHROMOSOME-PARTITIONING PROTEIN PARB-RELATED"/>
    <property type="match status" value="1"/>
</dbReference>
<dbReference type="SUPFAM" id="SSF109709">
    <property type="entry name" value="KorB DNA-binding domain-like"/>
    <property type="match status" value="1"/>
</dbReference>
<dbReference type="EMBL" id="JAKIKS010000028">
    <property type="protein sequence ID" value="MCL1124651.1"/>
    <property type="molecule type" value="Genomic_DNA"/>
</dbReference>
<dbReference type="Gene3D" id="1.10.10.2830">
    <property type="match status" value="1"/>
</dbReference>
<evidence type="ECO:0000256" key="2">
    <source>
        <dbReference type="ARBA" id="ARBA00022372"/>
    </source>
</evidence>
<evidence type="ECO:0000256" key="3">
    <source>
        <dbReference type="ARBA" id="ARBA00022829"/>
    </source>
</evidence>
<dbReference type="Pfam" id="PF23552">
    <property type="entry name" value="ParB_C"/>
    <property type="match status" value="1"/>
</dbReference>
<keyword evidence="8" id="KW-1185">Reference proteome</keyword>
<dbReference type="InterPro" id="IPR003115">
    <property type="entry name" value="ParB_N"/>
</dbReference>
<accession>A0ABT0LAA9</accession>
<evidence type="ECO:0000313" key="7">
    <source>
        <dbReference type="EMBL" id="MCL1124651.1"/>
    </source>
</evidence>
<dbReference type="Pfam" id="PF17762">
    <property type="entry name" value="HTH_ParB"/>
    <property type="match status" value="1"/>
</dbReference>
<evidence type="ECO:0000313" key="8">
    <source>
        <dbReference type="Proteomes" id="UP001203423"/>
    </source>
</evidence>
<feature type="domain" description="ParB-like N-terminal" evidence="6">
    <location>
        <begin position="52"/>
        <end position="142"/>
    </location>
</feature>
<proteinExistence type="inferred from homology"/>
<dbReference type="RefSeq" id="WP_248939930.1">
    <property type="nucleotide sequence ID" value="NZ_JAKIKS010000028.1"/>
</dbReference>
<dbReference type="InterPro" id="IPR004437">
    <property type="entry name" value="ParB/RepB/Spo0J"/>
</dbReference>
<reference evidence="7 8" key="1">
    <citation type="submission" date="2022-01" db="EMBL/GenBank/DDBJ databases">
        <title>Whole genome-based taxonomy of the Shewanellaceae.</title>
        <authorList>
            <person name="Martin-Rodriguez A.J."/>
        </authorList>
    </citation>
    <scope>NUCLEOTIDE SEQUENCE [LARGE SCALE GENOMIC DNA]</scope>
    <source>
        <strain evidence="7 8">DSM 17177</strain>
    </source>
</reference>
<gene>
    <name evidence="7" type="ORF">L2764_09210</name>
</gene>
<evidence type="ECO:0000256" key="5">
    <source>
        <dbReference type="ARBA" id="ARBA00025472"/>
    </source>
</evidence>
<comment type="caution">
    <text evidence="7">The sequence shown here is derived from an EMBL/GenBank/DDBJ whole genome shotgun (WGS) entry which is preliminary data.</text>
</comment>
<keyword evidence="4" id="KW-0238">DNA-binding</keyword>
<dbReference type="InterPro" id="IPR057240">
    <property type="entry name" value="ParB_dimer_C"/>
</dbReference>
<dbReference type="InterPro" id="IPR050336">
    <property type="entry name" value="Chromosome_partition/occlusion"/>
</dbReference>
<evidence type="ECO:0000256" key="4">
    <source>
        <dbReference type="ARBA" id="ARBA00023125"/>
    </source>
</evidence>
<dbReference type="InterPro" id="IPR041468">
    <property type="entry name" value="HTH_ParB/Spo0J"/>
</dbReference>
<dbReference type="PANTHER" id="PTHR33375:SF1">
    <property type="entry name" value="CHROMOSOME-PARTITIONING PROTEIN PARB-RELATED"/>
    <property type="match status" value="1"/>
</dbReference>
<sequence length="304" mass="33663">MTQKKRGLGKGLDALLSTSQAVQQREAVFTGSADIETLLDVNKKDQAHELLINLDVDLLRPGQYQPRKDMSADALDELAKSIASQGIIQPIVVRKVSATGYEIIAGERRWRAAQLAELSSIPCIVKQVADEAAMSIALIENIQREDLNAMEEAIALHRLLHEFELTHQQIADSVGKSRATVSNLLRLNSLNDAVKKMLEYGDLDMGHARALLAIEGDEQTILARLVVSKELTVRETERLVSKTLSPPQNVDKPEKDHDVYRLENQLVERLGAKVSITHNKKGKGKLVINYQDLAELDGIIEKIG</sequence>
<dbReference type="Proteomes" id="UP001203423">
    <property type="component" value="Unassembled WGS sequence"/>
</dbReference>
<dbReference type="SMART" id="SM00470">
    <property type="entry name" value="ParB"/>
    <property type="match status" value="1"/>
</dbReference>
<dbReference type="NCBIfam" id="TIGR00180">
    <property type="entry name" value="parB_part"/>
    <property type="match status" value="1"/>
</dbReference>
<comment type="similarity">
    <text evidence="1">Belongs to the ParB family.</text>
</comment>
<dbReference type="CDD" id="cd16393">
    <property type="entry name" value="SPO0J_N"/>
    <property type="match status" value="1"/>
</dbReference>
<dbReference type="SUPFAM" id="SSF110849">
    <property type="entry name" value="ParB/Sulfiredoxin"/>
    <property type="match status" value="1"/>
</dbReference>